<dbReference type="STRING" id="29655.A0A0K9PS71"/>
<dbReference type="PROSITE" id="PS50216">
    <property type="entry name" value="DHHC"/>
    <property type="match status" value="1"/>
</dbReference>
<keyword evidence="5 8" id="KW-1133">Transmembrane helix</keyword>
<evidence type="ECO:0000256" key="4">
    <source>
        <dbReference type="ARBA" id="ARBA00022692"/>
    </source>
</evidence>
<dbReference type="InterPro" id="IPR001594">
    <property type="entry name" value="Palmitoyltrfase_DHHC"/>
</dbReference>
<feature type="transmembrane region" description="Helical" evidence="8">
    <location>
        <begin position="72"/>
        <end position="93"/>
    </location>
</feature>
<gene>
    <name evidence="10" type="ORF">ZOSMA_189G00410</name>
</gene>
<dbReference type="OrthoDB" id="9909019at2759"/>
<dbReference type="GO" id="GO:0016020">
    <property type="term" value="C:membrane"/>
    <property type="evidence" value="ECO:0007669"/>
    <property type="project" value="UniProtKB-SubCell"/>
</dbReference>
<comment type="domain">
    <text evidence="8">The DHHC domain is required for palmitoyltransferase activity.</text>
</comment>
<protein>
    <recommendedName>
        <fullName evidence="8">S-acyltransferase</fullName>
        <ecNumber evidence="8">2.3.1.225</ecNumber>
    </recommendedName>
    <alternativeName>
        <fullName evidence="8">Palmitoyltransferase</fullName>
    </alternativeName>
</protein>
<dbReference type="GO" id="GO:0006612">
    <property type="term" value="P:protein targeting to membrane"/>
    <property type="evidence" value="ECO:0000318"/>
    <property type="project" value="GO_Central"/>
</dbReference>
<reference evidence="11" key="1">
    <citation type="journal article" date="2016" name="Nature">
        <title>The genome of the seagrass Zostera marina reveals angiosperm adaptation to the sea.</title>
        <authorList>
            <person name="Olsen J.L."/>
            <person name="Rouze P."/>
            <person name="Verhelst B."/>
            <person name="Lin Y.-C."/>
            <person name="Bayer T."/>
            <person name="Collen J."/>
            <person name="Dattolo E."/>
            <person name="De Paoli E."/>
            <person name="Dittami S."/>
            <person name="Maumus F."/>
            <person name="Michel G."/>
            <person name="Kersting A."/>
            <person name="Lauritano C."/>
            <person name="Lohaus R."/>
            <person name="Toepel M."/>
            <person name="Tonon T."/>
            <person name="Vanneste K."/>
            <person name="Amirebrahimi M."/>
            <person name="Brakel J."/>
            <person name="Bostroem C."/>
            <person name="Chovatia M."/>
            <person name="Grimwood J."/>
            <person name="Jenkins J.W."/>
            <person name="Jueterbock A."/>
            <person name="Mraz A."/>
            <person name="Stam W.T."/>
            <person name="Tice H."/>
            <person name="Bornberg-Bauer E."/>
            <person name="Green P.J."/>
            <person name="Pearson G.A."/>
            <person name="Procaccini G."/>
            <person name="Duarte C.M."/>
            <person name="Schmutz J."/>
            <person name="Reusch T.B.H."/>
            <person name="Van de Peer Y."/>
        </authorList>
    </citation>
    <scope>NUCLEOTIDE SEQUENCE [LARGE SCALE GENOMIC DNA]</scope>
    <source>
        <strain evidence="11">cv. Finnish</strain>
    </source>
</reference>
<sequence length="352" mass="40069">MKDEQVIEVDICNASVPRNHQTTCWGCGLNLIFTSYSPIFKCGWCGAITNRHTSRKPDSPWFAWWRNTRDRFFIFVLLIFMLFVIGAGIWAVYPVIFSTSYLCGIIHCTLTAILSMWTISTFLFSSFVSAGSPPVIFWGKHPDVVKGGLENYTFCIYCAKPKCPNTHHCRSCRMCVLDMDHHCPFIGNCVGAGNHRYFVSFLISLVISCSYVVFLTLYSIGHIGWSPLEYRPPGRLMHVNSIGALVFVKQFLQNVVCSALFLSARGFVLIYLAMACFSLEIGISVLLFQQLRYIYEGRTYINYLRFNKGDEVGKKGMHNIVRFFNCPFWFSRLLVGSLNTGQSLESLNIKNL</sequence>
<feature type="transmembrane region" description="Helical" evidence="8">
    <location>
        <begin position="268"/>
        <end position="288"/>
    </location>
</feature>
<evidence type="ECO:0000256" key="3">
    <source>
        <dbReference type="ARBA" id="ARBA00022679"/>
    </source>
</evidence>
<organism evidence="10 11">
    <name type="scientific">Zostera marina</name>
    <name type="common">Eelgrass</name>
    <dbReference type="NCBI Taxonomy" id="29655"/>
    <lineage>
        <taxon>Eukaryota</taxon>
        <taxon>Viridiplantae</taxon>
        <taxon>Streptophyta</taxon>
        <taxon>Embryophyta</taxon>
        <taxon>Tracheophyta</taxon>
        <taxon>Spermatophyta</taxon>
        <taxon>Magnoliopsida</taxon>
        <taxon>Liliopsida</taxon>
        <taxon>Zosteraceae</taxon>
        <taxon>Zostera</taxon>
    </lineage>
</organism>
<evidence type="ECO:0000313" key="10">
    <source>
        <dbReference type="EMBL" id="KMZ71080.1"/>
    </source>
</evidence>
<dbReference type="GO" id="GO:0019706">
    <property type="term" value="F:protein-cysteine S-palmitoyltransferase activity"/>
    <property type="evidence" value="ECO:0000318"/>
    <property type="project" value="GO_Central"/>
</dbReference>
<evidence type="ECO:0000256" key="1">
    <source>
        <dbReference type="ARBA" id="ARBA00004141"/>
    </source>
</evidence>
<comment type="subcellular location">
    <subcellularLocation>
        <location evidence="1">Membrane</location>
        <topology evidence="1">Multi-pass membrane protein</topology>
    </subcellularLocation>
</comment>
<feature type="transmembrane region" description="Helical" evidence="8">
    <location>
        <begin position="105"/>
        <end position="128"/>
    </location>
</feature>
<dbReference type="Pfam" id="PF01529">
    <property type="entry name" value="DHHC"/>
    <property type="match status" value="1"/>
</dbReference>
<dbReference type="AlphaFoldDB" id="A0A0K9PS71"/>
<evidence type="ECO:0000256" key="5">
    <source>
        <dbReference type="ARBA" id="ARBA00022989"/>
    </source>
</evidence>
<dbReference type="OMA" id="MIYASIM"/>
<keyword evidence="7 8" id="KW-0012">Acyltransferase</keyword>
<keyword evidence="4 8" id="KW-0812">Transmembrane</keyword>
<evidence type="ECO:0000259" key="9">
    <source>
        <dbReference type="Pfam" id="PF01529"/>
    </source>
</evidence>
<dbReference type="GO" id="GO:0005783">
    <property type="term" value="C:endoplasmic reticulum"/>
    <property type="evidence" value="ECO:0000318"/>
    <property type="project" value="GO_Central"/>
</dbReference>
<evidence type="ECO:0000256" key="8">
    <source>
        <dbReference type="RuleBase" id="RU079119"/>
    </source>
</evidence>
<evidence type="ECO:0000313" key="11">
    <source>
        <dbReference type="Proteomes" id="UP000036987"/>
    </source>
</evidence>
<comment type="similarity">
    <text evidence="2 8">Belongs to the DHHC palmitoyltransferase family.</text>
</comment>
<evidence type="ECO:0000256" key="2">
    <source>
        <dbReference type="ARBA" id="ARBA00008574"/>
    </source>
</evidence>
<name>A0A0K9PS71_ZOSMR</name>
<dbReference type="EMBL" id="LFYR01000691">
    <property type="protein sequence ID" value="KMZ71080.1"/>
    <property type="molecule type" value="Genomic_DNA"/>
</dbReference>
<dbReference type="Proteomes" id="UP000036987">
    <property type="component" value="Unassembled WGS sequence"/>
</dbReference>
<comment type="caution">
    <text evidence="10">The sequence shown here is derived from an EMBL/GenBank/DDBJ whole genome shotgun (WGS) entry which is preliminary data.</text>
</comment>
<proteinExistence type="inferred from homology"/>
<dbReference type="PANTHER" id="PTHR12246">
    <property type="entry name" value="PALMITOYLTRANSFERASE ZDHHC16"/>
    <property type="match status" value="1"/>
</dbReference>
<evidence type="ECO:0000256" key="7">
    <source>
        <dbReference type="ARBA" id="ARBA00023315"/>
    </source>
</evidence>
<keyword evidence="6 8" id="KW-0472">Membrane</keyword>
<feature type="transmembrane region" description="Helical" evidence="8">
    <location>
        <begin position="197"/>
        <end position="221"/>
    </location>
</feature>
<dbReference type="EC" id="2.3.1.225" evidence="8"/>
<accession>A0A0K9PS71</accession>
<keyword evidence="11" id="KW-1185">Reference proteome</keyword>
<keyword evidence="3 8" id="KW-0808">Transferase</keyword>
<dbReference type="GO" id="GO:0005794">
    <property type="term" value="C:Golgi apparatus"/>
    <property type="evidence" value="ECO:0000318"/>
    <property type="project" value="GO_Central"/>
</dbReference>
<dbReference type="InterPro" id="IPR039859">
    <property type="entry name" value="PFA4/ZDH16/20/ERF2-like"/>
</dbReference>
<comment type="catalytic activity">
    <reaction evidence="8">
        <text>L-cysteinyl-[protein] + hexadecanoyl-CoA = S-hexadecanoyl-L-cysteinyl-[protein] + CoA</text>
        <dbReference type="Rhea" id="RHEA:36683"/>
        <dbReference type="Rhea" id="RHEA-COMP:10131"/>
        <dbReference type="Rhea" id="RHEA-COMP:11032"/>
        <dbReference type="ChEBI" id="CHEBI:29950"/>
        <dbReference type="ChEBI" id="CHEBI:57287"/>
        <dbReference type="ChEBI" id="CHEBI:57379"/>
        <dbReference type="ChEBI" id="CHEBI:74151"/>
        <dbReference type="EC" id="2.3.1.225"/>
    </reaction>
</comment>
<evidence type="ECO:0000256" key="6">
    <source>
        <dbReference type="ARBA" id="ARBA00023136"/>
    </source>
</evidence>
<feature type="domain" description="Palmitoyltransferase DHHC" evidence="9">
    <location>
        <begin position="152"/>
        <end position="304"/>
    </location>
</feature>